<protein>
    <recommendedName>
        <fullName evidence="4">Cytochrome c domain-containing protein</fullName>
    </recommendedName>
</protein>
<evidence type="ECO:0008006" key="4">
    <source>
        <dbReference type="Google" id="ProtNLM"/>
    </source>
</evidence>
<sequence precursor="true">MLRTLVLLAVVASFSLTVFNATSSAADAEKKASIKQVMKEAMKGPLGKKVASGDATPEEQAKLVSLLKDMAAAKPPKGDQASWDAKAKALVEAAEGVQAGTAGSGAALTAALNCGACHKAHKG</sequence>
<dbReference type="GO" id="GO:0009055">
    <property type="term" value="F:electron transfer activity"/>
    <property type="evidence" value="ECO:0007669"/>
    <property type="project" value="InterPro"/>
</dbReference>
<evidence type="ECO:0000256" key="1">
    <source>
        <dbReference type="SAM" id="SignalP"/>
    </source>
</evidence>
<reference evidence="2 3" key="1">
    <citation type="submission" date="2019-02" db="EMBL/GenBank/DDBJ databases">
        <title>Deep-cultivation of Planctomycetes and their phenomic and genomic characterization uncovers novel biology.</title>
        <authorList>
            <person name="Wiegand S."/>
            <person name="Jogler M."/>
            <person name="Boedeker C."/>
            <person name="Pinto D."/>
            <person name="Vollmers J."/>
            <person name="Rivas-Marin E."/>
            <person name="Kohn T."/>
            <person name="Peeters S.H."/>
            <person name="Heuer A."/>
            <person name="Rast P."/>
            <person name="Oberbeckmann S."/>
            <person name="Bunk B."/>
            <person name="Jeske O."/>
            <person name="Meyerdierks A."/>
            <person name="Storesund J.E."/>
            <person name="Kallscheuer N."/>
            <person name="Luecker S."/>
            <person name="Lage O.M."/>
            <person name="Pohl T."/>
            <person name="Merkel B.J."/>
            <person name="Hornburger P."/>
            <person name="Mueller R.-W."/>
            <person name="Bruemmer F."/>
            <person name="Labrenz M."/>
            <person name="Spormann A.M."/>
            <person name="Op den Camp H."/>
            <person name="Overmann J."/>
            <person name="Amann R."/>
            <person name="Jetten M.S.M."/>
            <person name="Mascher T."/>
            <person name="Medema M.H."/>
            <person name="Devos D.P."/>
            <person name="Kaster A.-K."/>
            <person name="Ovreas L."/>
            <person name="Rohde M."/>
            <person name="Galperin M.Y."/>
            <person name="Jogler C."/>
        </authorList>
    </citation>
    <scope>NUCLEOTIDE SEQUENCE [LARGE SCALE GENOMIC DNA]</scope>
    <source>
        <strain evidence="2 3">Pla85_3_4</strain>
    </source>
</reference>
<dbReference type="Proteomes" id="UP000317648">
    <property type="component" value="Chromosome"/>
</dbReference>
<evidence type="ECO:0000313" key="3">
    <source>
        <dbReference type="Proteomes" id="UP000317648"/>
    </source>
</evidence>
<proteinExistence type="predicted"/>
<feature type="chain" id="PRO_5022161011" description="Cytochrome c domain-containing protein" evidence="1">
    <location>
        <begin position="21"/>
        <end position="123"/>
    </location>
</feature>
<keyword evidence="1" id="KW-0732">Signal</keyword>
<accession>A0A518DV60</accession>
<keyword evidence="3" id="KW-1185">Reference proteome</keyword>
<dbReference type="KEGG" id="lcre:Pla8534_35390"/>
<evidence type="ECO:0000313" key="2">
    <source>
        <dbReference type="EMBL" id="QDU95722.1"/>
    </source>
</evidence>
<dbReference type="GO" id="GO:0022900">
    <property type="term" value="P:electron transport chain"/>
    <property type="evidence" value="ECO:0007669"/>
    <property type="project" value="InterPro"/>
</dbReference>
<dbReference type="EMBL" id="CP036433">
    <property type="protein sequence ID" value="QDU95722.1"/>
    <property type="molecule type" value="Genomic_DNA"/>
</dbReference>
<dbReference type="InterPro" id="IPR010980">
    <property type="entry name" value="Cyt_c/b562"/>
</dbReference>
<dbReference type="AlphaFoldDB" id="A0A518DV60"/>
<dbReference type="GO" id="GO:0020037">
    <property type="term" value="F:heme binding"/>
    <property type="evidence" value="ECO:0007669"/>
    <property type="project" value="InterPro"/>
</dbReference>
<name>A0A518DV60_9BACT</name>
<gene>
    <name evidence="2" type="ORF">Pla8534_35390</name>
</gene>
<dbReference type="SUPFAM" id="SSF47175">
    <property type="entry name" value="Cytochromes"/>
    <property type="match status" value="1"/>
</dbReference>
<dbReference type="GO" id="GO:0005506">
    <property type="term" value="F:iron ion binding"/>
    <property type="evidence" value="ECO:0007669"/>
    <property type="project" value="InterPro"/>
</dbReference>
<organism evidence="2 3">
    <name type="scientific">Lignipirellula cremea</name>
    <dbReference type="NCBI Taxonomy" id="2528010"/>
    <lineage>
        <taxon>Bacteria</taxon>
        <taxon>Pseudomonadati</taxon>
        <taxon>Planctomycetota</taxon>
        <taxon>Planctomycetia</taxon>
        <taxon>Pirellulales</taxon>
        <taxon>Pirellulaceae</taxon>
        <taxon>Lignipirellula</taxon>
    </lineage>
</organism>
<feature type="signal peptide" evidence="1">
    <location>
        <begin position="1"/>
        <end position="20"/>
    </location>
</feature>